<keyword evidence="6" id="KW-1185">Reference proteome</keyword>
<evidence type="ECO:0000259" key="3">
    <source>
        <dbReference type="Pfam" id="PF00501"/>
    </source>
</evidence>
<protein>
    <submittedName>
        <fullName evidence="5">Uncharacterized protein</fullName>
    </submittedName>
</protein>
<proteinExistence type="predicted"/>
<keyword evidence="1" id="KW-0596">Phosphopantetheine</keyword>
<evidence type="ECO:0000256" key="1">
    <source>
        <dbReference type="ARBA" id="ARBA00022450"/>
    </source>
</evidence>
<dbReference type="PROSITE" id="PS00455">
    <property type="entry name" value="AMP_BINDING"/>
    <property type="match status" value="1"/>
</dbReference>
<organism evidence="5 6">
    <name type="scientific">Modicella reniformis</name>
    <dbReference type="NCBI Taxonomy" id="1440133"/>
    <lineage>
        <taxon>Eukaryota</taxon>
        <taxon>Fungi</taxon>
        <taxon>Fungi incertae sedis</taxon>
        <taxon>Mucoromycota</taxon>
        <taxon>Mortierellomycotina</taxon>
        <taxon>Mortierellomycetes</taxon>
        <taxon>Mortierellales</taxon>
        <taxon>Mortierellaceae</taxon>
        <taxon>Modicella</taxon>
    </lineage>
</organism>
<evidence type="ECO:0000259" key="4">
    <source>
        <dbReference type="Pfam" id="PF00668"/>
    </source>
</evidence>
<feature type="non-terminal residue" evidence="5">
    <location>
        <position position="1"/>
    </location>
</feature>
<dbReference type="PANTHER" id="PTHR45527">
    <property type="entry name" value="NONRIBOSOMAL PEPTIDE SYNTHETASE"/>
    <property type="match status" value="1"/>
</dbReference>
<keyword evidence="2" id="KW-0597">Phosphoprotein</keyword>
<gene>
    <name evidence="5" type="ORF">BGZ65_011620</name>
</gene>
<evidence type="ECO:0000313" key="6">
    <source>
        <dbReference type="Proteomes" id="UP000749646"/>
    </source>
</evidence>
<sequence>MGLFINTLPLRVDLSNSVHDSVLQTQERLASLLEHEHASLVLAQRCSNIPRGTSLFSSLLNYRHNATSSELTSIDAGIEDLDHCERTNYPFTISVEDSGTSLGLTMDVLQPLDADRVCGFMQQSLQSIAEALEHTPGMLANQLEILPVDERQLLLQTWNATQQDYPSHSCIHQLFEQQVERTPQATALVLMDQSLTYSELNTRANKLAHRLIELGVRPDSLVAICVERSFAMVVGMLAIVKAGGAYVPLDPTYASKRLNDILADSETTVVLADNAGRAAIGEEALSAMTVIDPNTALNERSNKDNDSNPQVPGLTSCHLAYIIYTSGSTGIPKGVLIEHQGVVNFLLTRQDVYGIRKGCRVLQFSSFGFDGSVMDVFATLGYGGTIYLLPDHIRYNPEQLWDYLRDQE</sequence>
<accession>A0A9P6JG46</accession>
<dbReference type="SUPFAM" id="SSF56801">
    <property type="entry name" value="Acetyl-CoA synthetase-like"/>
    <property type="match status" value="1"/>
</dbReference>
<dbReference type="EMBL" id="JAAAHW010005123">
    <property type="protein sequence ID" value="KAF9969814.1"/>
    <property type="molecule type" value="Genomic_DNA"/>
</dbReference>
<comment type="caution">
    <text evidence="5">The sequence shown here is derived from an EMBL/GenBank/DDBJ whole genome shotgun (WGS) entry which is preliminary data.</text>
</comment>
<feature type="domain" description="AMP-dependent synthetase/ligase" evidence="3">
    <location>
        <begin position="175"/>
        <end position="406"/>
    </location>
</feature>
<dbReference type="InterPro" id="IPR001242">
    <property type="entry name" value="Condensation_dom"/>
</dbReference>
<feature type="domain" description="Condensation" evidence="4">
    <location>
        <begin position="1"/>
        <end position="154"/>
    </location>
</feature>
<dbReference type="InterPro" id="IPR020845">
    <property type="entry name" value="AMP-binding_CS"/>
</dbReference>
<evidence type="ECO:0000313" key="5">
    <source>
        <dbReference type="EMBL" id="KAF9969814.1"/>
    </source>
</evidence>
<dbReference type="Gene3D" id="3.30.559.30">
    <property type="entry name" value="Nonribosomal peptide synthetase, condensation domain"/>
    <property type="match status" value="1"/>
</dbReference>
<evidence type="ECO:0000256" key="2">
    <source>
        <dbReference type="ARBA" id="ARBA00022553"/>
    </source>
</evidence>
<dbReference type="GO" id="GO:0005737">
    <property type="term" value="C:cytoplasm"/>
    <property type="evidence" value="ECO:0007669"/>
    <property type="project" value="TreeGrafter"/>
</dbReference>
<dbReference type="SUPFAM" id="SSF52777">
    <property type="entry name" value="CoA-dependent acyltransferases"/>
    <property type="match status" value="1"/>
</dbReference>
<dbReference type="Proteomes" id="UP000749646">
    <property type="component" value="Unassembled WGS sequence"/>
</dbReference>
<dbReference type="GO" id="GO:0044550">
    <property type="term" value="P:secondary metabolite biosynthetic process"/>
    <property type="evidence" value="ECO:0007669"/>
    <property type="project" value="TreeGrafter"/>
</dbReference>
<dbReference type="InterPro" id="IPR000873">
    <property type="entry name" value="AMP-dep_synth/lig_dom"/>
</dbReference>
<dbReference type="AlphaFoldDB" id="A0A9P6JG46"/>
<dbReference type="GO" id="GO:0031177">
    <property type="term" value="F:phosphopantetheine binding"/>
    <property type="evidence" value="ECO:0007669"/>
    <property type="project" value="TreeGrafter"/>
</dbReference>
<name>A0A9P6JG46_9FUNG</name>
<reference evidence="5" key="1">
    <citation type="journal article" date="2020" name="Fungal Divers.">
        <title>Resolving the Mortierellaceae phylogeny through synthesis of multi-gene phylogenetics and phylogenomics.</title>
        <authorList>
            <person name="Vandepol N."/>
            <person name="Liber J."/>
            <person name="Desiro A."/>
            <person name="Na H."/>
            <person name="Kennedy M."/>
            <person name="Barry K."/>
            <person name="Grigoriev I.V."/>
            <person name="Miller A.N."/>
            <person name="O'Donnell K."/>
            <person name="Stajich J.E."/>
            <person name="Bonito G."/>
        </authorList>
    </citation>
    <scope>NUCLEOTIDE SEQUENCE</scope>
    <source>
        <strain evidence="5">MES-2147</strain>
    </source>
</reference>
<dbReference type="GO" id="GO:0043041">
    <property type="term" value="P:amino acid activation for nonribosomal peptide biosynthetic process"/>
    <property type="evidence" value="ECO:0007669"/>
    <property type="project" value="TreeGrafter"/>
</dbReference>
<dbReference type="OrthoDB" id="329835at2759"/>
<dbReference type="Pfam" id="PF00501">
    <property type="entry name" value="AMP-binding"/>
    <property type="match status" value="1"/>
</dbReference>
<dbReference type="Gene3D" id="3.40.50.980">
    <property type="match status" value="2"/>
</dbReference>
<dbReference type="Pfam" id="PF00668">
    <property type="entry name" value="Condensation"/>
    <property type="match status" value="1"/>
</dbReference>
<dbReference type="GO" id="GO:0003824">
    <property type="term" value="F:catalytic activity"/>
    <property type="evidence" value="ECO:0007669"/>
    <property type="project" value="InterPro"/>
</dbReference>
<dbReference type="PANTHER" id="PTHR45527:SF1">
    <property type="entry name" value="FATTY ACID SYNTHASE"/>
    <property type="match status" value="1"/>
</dbReference>